<keyword evidence="2" id="KW-1185">Reference proteome</keyword>
<evidence type="ECO:0008006" key="3">
    <source>
        <dbReference type="Google" id="ProtNLM"/>
    </source>
</evidence>
<protein>
    <recommendedName>
        <fullName evidence="3">Phage major capsid protein</fullName>
    </recommendedName>
</protein>
<name>A0ABP5S9X7_9ACTN</name>
<dbReference type="InterPro" id="IPR048813">
    <property type="entry name" value="GP7-like"/>
</dbReference>
<comment type="caution">
    <text evidence="1">The sequence shown here is derived from an EMBL/GenBank/DDBJ whole genome shotgun (WGS) entry which is preliminary data.</text>
</comment>
<evidence type="ECO:0000313" key="2">
    <source>
        <dbReference type="Proteomes" id="UP001501444"/>
    </source>
</evidence>
<dbReference type="EMBL" id="BAAARV010000004">
    <property type="protein sequence ID" value="GAA2327496.1"/>
    <property type="molecule type" value="Genomic_DNA"/>
</dbReference>
<reference evidence="2" key="1">
    <citation type="journal article" date="2019" name="Int. J. Syst. Evol. Microbiol.">
        <title>The Global Catalogue of Microorganisms (GCM) 10K type strain sequencing project: providing services to taxonomists for standard genome sequencing and annotation.</title>
        <authorList>
            <consortium name="The Broad Institute Genomics Platform"/>
            <consortium name="The Broad Institute Genome Sequencing Center for Infectious Disease"/>
            <person name="Wu L."/>
            <person name="Ma J."/>
        </authorList>
    </citation>
    <scope>NUCLEOTIDE SEQUENCE [LARGE SCALE GENOMIC DNA]</scope>
    <source>
        <strain evidence="2">JCM 3272</strain>
    </source>
</reference>
<evidence type="ECO:0000313" key="1">
    <source>
        <dbReference type="EMBL" id="GAA2327496.1"/>
    </source>
</evidence>
<gene>
    <name evidence="1" type="ORF">GCM10010170_003290</name>
</gene>
<sequence length="338" mass="36302">MVISLADAQKNSASDVDYAVIDETRRTSWLMDQMEWDDVATPGVGGASTTYTYSRLTQTRGGAFRAYNTEYQPAEAKRTQYTASLYPFGGAYNLDRALAHLGPRRTDEMALQTTQLIKGAAVTFADKLINGDHASDPLGFDGLDVALTGSVTEFFPNASTFYVDWSAAAIDTVDKAVSASDVLDEFLSLLDSEPGALLGNRLMINRVKAIAKKAGTYTIEQDSLGRTIERYGNAVLQDLGTVNSDLTGLQYTIPIETRDPDGAGGGGNITNLTDLYAVRFGLEALHGATVAGKPLVETWDPDWTTSGAVKTGELEIGPATLVLKSSRSCGVFRNIKVK</sequence>
<organism evidence="1 2">
    <name type="scientific">Dactylosporangium salmoneum</name>
    <dbReference type="NCBI Taxonomy" id="53361"/>
    <lineage>
        <taxon>Bacteria</taxon>
        <taxon>Bacillati</taxon>
        <taxon>Actinomycetota</taxon>
        <taxon>Actinomycetes</taxon>
        <taxon>Micromonosporales</taxon>
        <taxon>Micromonosporaceae</taxon>
        <taxon>Dactylosporangium</taxon>
    </lineage>
</organism>
<dbReference type="RefSeq" id="WP_344610368.1">
    <property type="nucleotide sequence ID" value="NZ_BAAARV010000004.1"/>
</dbReference>
<accession>A0ABP5S9X7</accession>
<dbReference type="Proteomes" id="UP001501444">
    <property type="component" value="Unassembled WGS sequence"/>
</dbReference>
<proteinExistence type="predicted"/>
<dbReference type="NCBIfam" id="NF045672">
    <property type="entry name" value="MCP_gp7_epsi_15"/>
    <property type="match status" value="1"/>
</dbReference>